<evidence type="ECO:0000256" key="3">
    <source>
        <dbReference type="ARBA" id="ARBA00022839"/>
    </source>
</evidence>
<dbReference type="InterPro" id="IPR012337">
    <property type="entry name" value="RNaseH-like_sf"/>
</dbReference>
<evidence type="ECO:0000313" key="6">
    <source>
        <dbReference type="Proteomes" id="UP000256334"/>
    </source>
</evidence>
<sequence length="252" mass="29408">MIQQWRQRLQKHIRRWQWHRRSRLVSEWPAYLADRQSNTRDDRLARYFGAGTMDAQTPISEVPLVALDIETTGLDPARDSIVSIGVQPFTLGRIRVADSRYWTVKPRRALSGRSVVYHRLTHSDLAEAPSFDEIIGEVLEQLAGRLVVVHYTRIEREFLDAAARHYLKESLLFPLIDTMAIEAYQHRRLPWFQRLIGRRPVSLRLHPSRERYNLPPYQAHHALVDALATAELLQAQIARHYEPDTPVGVLWE</sequence>
<dbReference type="Pfam" id="PF00929">
    <property type="entry name" value="RNase_T"/>
    <property type="match status" value="1"/>
</dbReference>
<dbReference type="NCBIfam" id="NF006602">
    <property type="entry name" value="PRK09146.1"/>
    <property type="match status" value="1"/>
</dbReference>
<name>A0A3D9DWH1_9GAMM</name>
<proteinExistence type="predicted"/>
<evidence type="ECO:0000256" key="1">
    <source>
        <dbReference type="ARBA" id="ARBA00022722"/>
    </source>
</evidence>
<dbReference type="GO" id="GO:0008408">
    <property type="term" value="F:3'-5' exonuclease activity"/>
    <property type="evidence" value="ECO:0007669"/>
    <property type="project" value="TreeGrafter"/>
</dbReference>
<keyword evidence="3" id="KW-0269">Exonuclease</keyword>
<feature type="domain" description="Exonuclease" evidence="4">
    <location>
        <begin position="63"/>
        <end position="242"/>
    </location>
</feature>
<dbReference type="CDD" id="cd06127">
    <property type="entry name" value="DEDDh"/>
    <property type="match status" value="1"/>
</dbReference>
<dbReference type="AlphaFoldDB" id="A0A3D9DWH1"/>
<reference evidence="5 6" key="1">
    <citation type="submission" date="2018-07" db="EMBL/GenBank/DDBJ databases">
        <title>Genomic Encyclopedia of Type Strains, Phase IV (KMG-IV): sequencing the most valuable type-strain genomes for metagenomic binning, comparative biology and taxonomic classification.</title>
        <authorList>
            <person name="Goeker M."/>
        </authorList>
    </citation>
    <scope>NUCLEOTIDE SEQUENCE [LARGE SCALE GENOMIC DNA]</scope>
    <source>
        <strain evidence="5 6">DSM 14324</strain>
    </source>
</reference>
<dbReference type="Gene3D" id="3.30.420.10">
    <property type="entry name" value="Ribonuclease H-like superfamily/Ribonuclease H"/>
    <property type="match status" value="1"/>
</dbReference>
<comment type="caution">
    <text evidence="5">The sequence shown here is derived from an EMBL/GenBank/DDBJ whole genome shotgun (WGS) entry which is preliminary data.</text>
</comment>
<dbReference type="PANTHER" id="PTHR30231">
    <property type="entry name" value="DNA POLYMERASE III SUBUNIT EPSILON"/>
    <property type="match status" value="1"/>
</dbReference>
<organism evidence="5 6">
    <name type="scientific">Kushneria indalinina DSM 14324</name>
    <dbReference type="NCBI Taxonomy" id="1122140"/>
    <lineage>
        <taxon>Bacteria</taxon>
        <taxon>Pseudomonadati</taxon>
        <taxon>Pseudomonadota</taxon>
        <taxon>Gammaproteobacteria</taxon>
        <taxon>Oceanospirillales</taxon>
        <taxon>Halomonadaceae</taxon>
        <taxon>Kushneria</taxon>
    </lineage>
</organism>
<gene>
    <name evidence="5" type="ORF">C8D72_1500</name>
</gene>
<dbReference type="InterPro" id="IPR013520">
    <property type="entry name" value="Ribonucl_H"/>
</dbReference>
<dbReference type="GO" id="GO:0005829">
    <property type="term" value="C:cytosol"/>
    <property type="evidence" value="ECO:0007669"/>
    <property type="project" value="TreeGrafter"/>
</dbReference>
<keyword evidence="2" id="KW-0378">Hydrolase</keyword>
<dbReference type="EMBL" id="QRDJ01000007">
    <property type="protein sequence ID" value="REC94674.1"/>
    <property type="molecule type" value="Genomic_DNA"/>
</dbReference>
<evidence type="ECO:0000313" key="5">
    <source>
        <dbReference type="EMBL" id="REC94674.1"/>
    </source>
</evidence>
<dbReference type="PANTHER" id="PTHR30231:SF4">
    <property type="entry name" value="PROTEIN NEN2"/>
    <property type="match status" value="1"/>
</dbReference>
<keyword evidence="1" id="KW-0540">Nuclease</keyword>
<dbReference type="GO" id="GO:0006259">
    <property type="term" value="P:DNA metabolic process"/>
    <property type="evidence" value="ECO:0007669"/>
    <property type="project" value="UniProtKB-ARBA"/>
</dbReference>
<dbReference type="Proteomes" id="UP000256334">
    <property type="component" value="Unassembled WGS sequence"/>
</dbReference>
<dbReference type="SMART" id="SM00479">
    <property type="entry name" value="EXOIII"/>
    <property type="match status" value="1"/>
</dbReference>
<keyword evidence="6" id="KW-1185">Reference proteome</keyword>
<evidence type="ECO:0000259" key="4">
    <source>
        <dbReference type="SMART" id="SM00479"/>
    </source>
</evidence>
<dbReference type="InterPro" id="IPR036397">
    <property type="entry name" value="RNaseH_sf"/>
</dbReference>
<dbReference type="GO" id="GO:0003676">
    <property type="term" value="F:nucleic acid binding"/>
    <property type="evidence" value="ECO:0007669"/>
    <property type="project" value="InterPro"/>
</dbReference>
<protein>
    <submittedName>
        <fullName evidence="5">DNA polymerase-3 subunit epsilon</fullName>
    </submittedName>
</protein>
<accession>A0A3D9DWH1</accession>
<dbReference type="SUPFAM" id="SSF53098">
    <property type="entry name" value="Ribonuclease H-like"/>
    <property type="match status" value="1"/>
</dbReference>
<evidence type="ECO:0000256" key="2">
    <source>
        <dbReference type="ARBA" id="ARBA00022801"/>
    </source>
</evidence>